<feature type="domain" description="NADH-quinone oxidoreductase subunit D" evidence="12">
    <location>
        <begin position="294"/>
        <end position="460"/>
    </location>
</feature>
<dbReference type="HAMAP" id="MF_01358">
    <property type="entry name" value="NDH1_NuoD"/>
    <property type="match status" value="1"/>
</dbReference>
<dbReference type="InterPro" id="IPR001135">
    <property type="entry name" value="NADH_Q_OxRdtase_suD"/>
</dbReference>
<evidence type="ECO:0000259" key="11">
    <source>
        <dbReference type="Pfam" id="PF00329"/>
    </source>
</evidence>
<dbReference type="Proteomes" id="UP000319374">
    <property type="component" value="Chromosome"/>
</dbReference>
<keyword evidence="7" id="KW-0511">Multifunctional enzyme</keyword>
<comment type="subunit">
    <text evidence="8">NDH-1 is composed of 13 different subunits. Subunits NuoB, CD, E, F, and G constitute the peripheral sector of the complex.</text>
</comment>
<dbReference type="PANTHER" id="PTHR11993:SF10">
    <property type="entry name" value="NADH DEHYDROGENASE [UBIQUINONE] IRON-SULFUR PROTEIN 2, MITOCHONDRIAL"/>
    <property type="match status" value="1"/>
</dbReference>
<organism evidence="13 14">
    <name type="scientific">Alistipes dispar</name>
    <dbReference type="NCBI Taxonomy" id="2585119"/>
    <lineage>
        <taxon>Bacteria</taxon>
        <taxon>Pseudomonadati</taxon>
        <taxon>Bacteroidota</taxon>
        <taxon>Bacteroidia</taxon>
        <taxon>Bacteroidales</taxon>
        <taxon>Rikenellaceae</taxon>
        <taxon>Alistipes</taxon>
    </lineage>
</organism>
<dbReference type="Gene3D" id="3.30.460.80">
    <property type="entry name" value="NADH:ubiquinone oxidoreductase, 30kDa subunit"/>
    <property type="match status" value="1"/>
</dbReference>
<dbReference type="EC" id="7.1.1.-" evidence="10"/>
<reference evidence="14" key="1">
    <citation type="submission" date="2019-06" db="EMBL/GenBank/DDBJ databases">
        <title>Alistipes onderdonkii subsp. vulgaris subsp. nov., Alistipes dispar sp. nov. and Alistipes communis sp. nov., isolated from human faeces, and creation of Alistipes onderdonkii subsp. onderdonkii subsp. nov.</title>
        <authorList>
            <person name="Sakamoto M."/>
            <person name="Ikeyama N."/>
            <person name="Ogata Y."/>
            <person name="Suda W."/>
            <person name="Iino T."/>
            <person name="Hattori M."/>
            <person name="Ohkuma M."/>
        </authorList>
    </citation>
    <scope>NUCLEOTIDE SEQUENCE [LARGE SCALE GENOMIC DNA]</scope>
    <source>
        <strain evidence="14">5CPEGH6</strain>
    </source>
</reference>
<accession>A0A4Y1X134</accession>
<evidence type="ECO:0000313" key="14">
    <source>
        <dbReference type="Proteomes" id="UP000319374"/>
    </source>
</evidence>
<evidence type="ECO:0000259" key="12">
    <source>
        <dbReference type="Pfam" id="PF00346"/>
    </source>
</evidence>
<dbReference type="AlphaFoldDB" id="A0A4Y1X134"/>
<evidence type="ECO:0000256" key="8">
    <source>
        <dbReference type="ARBA" id="ARBA00038617"/>
    </source>
</evidence>
<dbReference type="Pfam" id="PF00329">
    <property type="entry name" value="Complex1_30kDa"/>
    <property type="match status" value="1"/>
</dbReference>
<protein>
    <recommendedName>
        <fullName evidence="10">NADH-quinone oxidoreductase subunit D</fullName>
        <ecNumber evidence="10">7.1.1.-</ecNumber>
    </recommendedName>
    <alternativeName>
        <fullName evidence="10">NADH dehydrogenase I subunit D</fullName>
    </alternativeName>
    <alternativeName>
        <fullName evidence="10">NDH-1 subunit D</fullName>
    </alternativeName>
</protein>
<dbReference type="Gene3D" id="1.10.645.10">
    <property type="entry name" value="Cytochrome-c3 Hydrogenase, chain B"/>
    <property type="match status" value="1"/>
</dbReference>
<dbReference type="PANTHER" id="PTHR11993">
    <property type="entry name" value="NADH-UBIQUINONE OXIDOREDUCTASE 49 KDA SUBUNIT"/>
    <property type="match status" value="1"/>
</dbReference>
<evidence type="ECO:0000256" key="2">
    <source>
        <dbReference type="ARBA" id="ARBA00010019"/>
    </source>
</evidence>
<dbReference type="EMBL" id="AP019736">
    <property type="protein sequence ID" value="BBL06991.1"/>
    <property type="molecule type" value="Genomic_DNA"/>
</dbReference>
<evidence type="ECO:0000256" key="1">
    <source>
        <dbReference type="ARBA" id="ARBA00004417"/>
    </source>
</evidence>
<dbReference type="KEGG" id="ada:A5CPEGH6_16290"/>
<dbReference type="InterPro" id="IPR037232">
    <property type="entry name" value="NADH_quin_OxRdtase_su_C/D-like"/>
</dbReference>
<evidence type="ECO:0000313" key="13">
    <source>
        <dbReference type="EMBL" id="BBL06991.1"/>
    </source>
</evidence>
<keyword evidence="10" id="KW-0874">Quinone</keyword>
<keyword evidence="3 10" id="KW-0813">Transport</keyword>
<comment type="subcellular location">
    <subcellularLocation>
        <location evidence="1">Cell inner membrane</location>
        <topology evidence="1">Peripheral membrane protein</topology>
    </subcellularLocation>
    <subcellularLocation>
        <location evidence="10">Cell membrane</location>
        <topology evidence="10">Peripheral membrane protein</topology>
        <orientation evidence="10">Cytoplasmic side</orientation>
    </subcellularLocation>
</comment>
<name>A0A4Y1X134_9BACT</name>
<keyword evidence="10" id="KW-1278">Translocase</keyword>
<dbReference type="SUPFAM" id="SSF143243">
    <property type="entry name" value="Nqo5-like"/>
    <property type="match status" value="1"/>
</dbReference>
<sequence>MNTTLKEKITAWEPAAVWSEAGDGLFTVPADRLHALAARLKEEGFDFLRSLTGMDWGEEGLGTVYHLEATRTGANVVLRTLTADRENPALPTVCDLWKAAEFNEREAFDYFGIRFVNHPDMRRLYLRDDWVGHPLRKDYDPALNPLRMSNEVAEDTAESFELTHDGSFIRHRKPIFEEDEYVINIGPQHPATHGVLRFRVALEGEIIRKLDVHCGYIHRGIEKMCESLTYPQTLALTDRLDYLGASQNRHALCMCIERAMGVEVPERVQYIRTIMDELQRIDSHLLFFSCLCMDMGALTAFFYGFRDREKVLDILEQTTGGRLIQTYNTIGGVQADIHPDFVRKVKELIAYLRPTLREYHEVFTGNVIARQRLEGTGVLSREDAVSFGATGGTGRASGWACDVRKRHPYAMYGKVDFEEVLFTEGDCFARYMVRMREIEQSMRIIEQLIDNIPQGEFRLKMKPVIRIPEGSYYTAVEGSRGEFGVFIESRGDKSPYRMKFRSTGLPLVSCMETVARGAKIADLIAIGGTVDYVVPDIDR</sequence>
<dbReference type="GO" id="GO:0005886">
    <property type="term" value="C:plasma membrane"/>
    <property type="evidence" value="ECO:0007669"/>
    <property type="project" value="UniProtKB-SubCell"/>
</dbReference>
<dbReference type="InterPro" id="IPR029014">
    <property type="entry name" value="NiFe-Hase_large"/>
</dbReference>
<dbReference type="GO" id="GO:0048038">
    <property type="term" value="F:quinone binding"/>
    <property type="evidence" value="ECO:0007669"/>
    <property type="project" value="UniProtKB-KW"/>
</dbReference>
<dbReference type="Pfam" id="PF00346">
    <property type="entry name" value="Complex1_49kDa"/>
    <property type="match status" value="2"/>
</dbReference>
<evidence type="ECO:0000256" key="4">
    <source>
        <dbReference type="ARBA" id="ARBA00022475"/>
    </source>
</evidence>
<dbReference type="InterPro" id="IPR001268">
    <property type="entry name" value="NADH_UbQ_OxRdtase_30kDa_su"/>
</dbReference>
<evidence type="ECO:0000256" key="7">
    <source>
        <dbReference type="ARBA" id="ARBA00023268"/>
    </source>
</evidence>
<comment type="similarity">
    <text evidence="10">Belongs to the complex I 49 kDa subunit family.</text>
</comment>
<evidence type="ECO:0000256" key="10">
    <source>
        <dbReference type="HAMAP-Rule" id="MF_01358"/>
    </source>
</evidence>
<dbReference type="RefSeq" id="WP_141428925.1">
    <property type="nucleotide sequence ID" value="NZ_AP019736.1"/>
</dbReference>
<feature type="domain" description="NADH-quinone oxidoreductase subunit D" evidence="12">
    <location>
        <begin position="464"/>
        <end position="539"/>
    </location>
</feature>
<dbReference type="InterPro" id="IPR022885">
    <property type="entry name" value="NDH1_su_D/H"/>
</dbReference>
<keyword evidence="4 10" id="KW-1003">Cell membrane</keyword>
<keyword evidence="6 10" id="KW-0472">Membrane</keyword>
<gene>
    <name evidence="13" type="primary">nuoC</name>
    <name evidence="10" type="synonym">nuoD</name>
    <name evidence="13" type="ORF">A5CPEGH6_16290</name>
</gene>
<dbReference type="PROSITE" id="PS00542">
    <property type="entry name" value="COMPLEX1_30K"/>
    <property type="match status" value="1"/>
</dbReference>
<dbReference type="OrthoDB" id="9801496at2"/>
<dbReference type="GO" id="GO:0008137">
    <property type="term" value="F:NADH dehydrogenase (ubiquinone) activity"/>
    <property type="evidence" value="ECO:0007669"/>
    <property type="project" value="InterPro"/>
</dbReference>
<comment type="function">
    <text evidence="10">NDH-1 shuttles electrons from NADH, via FMN and iron-sulfur (Fe-S) centers, to quinones in the respiratory chain. The immediate electron acceptor for the enzyme in this species is believed to be a menaquinone. Couples the redox reaction to proton translocation (for every two electrons transferred, four hydrogen ions are translocated across the cytoplasmic membrane), and thus conserves the redox energy in a proton gradient.</text>
</comment>
<dbReference type="GO" id="GO:0051287">
    <property type="term" value="F:NAD binding"/>
    <property type="evidence" value="ECO:0007669"/>
    <property type="project" value="InterPro"/>
</dbReference>
<dbReference type="GO" id="GO:0050136">
    <property type="term" value="F:NADH dehydrogenase (quinone) (non-electrogenic) activity"/>
    <property type="evidence" value="ECO:0007669"/>
    <property type="project" value="UniProtKB-UniRule"/>
</dbReference>
<keyword evidence="14" id="KW-1185">Reference proteome</keyword>
<evidence type="ECO:0000256" key="9">
    <source>
        <dbReference type="ARBA" id="ARBA00047712"/>
    </source>
</evidence>
<evidence type="ECO:0000256" key="3">
    <source>
        <dbReference type="ARBA" id="ARBA00022448"/>
    </source>
</evidence>
<feature type="domain" description="NADH:ubiquinone oxidoreductase 30kDa subunit" evidence="11">
    <location>
        <begin position="27"/>
        <end position="140"/>
    </location>
</feature>
<comment type="similarity">
    <text evidence="2">In the C-terminal section; belongs to the complex I 49 kDa subunit family.</text>
</comment>
<evidence type="ECO:0000256" key="5">
    <source>
        <dbReference type="ARBA" id="ARBA00023027"/>
    </source>
</evidence>
<comment type="catalytic activity">
    <reaction evidence="9 10">
        <text>a quinone + NADH + 5 H(+)(in) = a quinol + NAD(+) + 4 H(+)(out)</text>
        <dbReference type="Rhea" id="RHEA:57888"/>
        <dbReference type="ChEBI" id="CHEBI:15378"/>
        <dbReference type="ChEBI" id="CHEBI:24646"/>
        <dbReference type="ChEBI" id="CHEBI:57540"/>
        <dbReference type="ChEBI" id="CHEBI:57945"/>
        <dbReference type="ChEBI" id="CHEBI:132124"/>
    </reaction>
</comment>
<keyword evidence="5 10" id="KW-0520">NAD</keyword>
<dbReference type="SUPFAM" id="SSF56762">
    <property type="entry name" value="HydB/Nqo4-like"/>
    <property type="match status" value="1"/>
</dbReference>
<comment type="subunit">
    <text evidence="10">NDH-1 is composed of 14 different subunits. Subunits NuoB, C, D, E, F, and G constitute the peripheral sector of the complex.</text>
</comment>
<dbReference type="InterPro" id="IPR020396">
    <property type="entry name" value="NADH_UbQ_OxRdtase_CS"/>
</dbReference>
<dbReference type="GeneID" id="98673613"/>
<evidence type="ECO:0000256" key="6">
    <source>
        <dbReference type="ARBA" id="ARBA00023136"/>
    </source>
</evidence>
<proteinExistence type="inferred from homology"/>